<dbReference type="PANTHER" id="PTHR36444">
    <property type="entry name" value="TRANSCRIPTIONAL REGULATOR PROTEIN YOBU-RELATED"/>
    <property type="match status" value="1"/>
</dbReference>
<accession>A0A150F9V2</accession>
<protein>
    <submittedName>
        <fullName evidence="2">Transcriptional regulator</fullName>
    </submittedName>
</protein>
<dbReference type="RefSeq" id="WP_061521114.1">
    <property type="nucleotide sequence ID" value="NZ_JARLZY010000005.1"/>
</dbReference>
<dbReference type="Pfam" id="PF14526">
    <property type="entry name" value="Cass2"/>
    <property type="match status" value="1"/>
</dbReference>
<keyword evidence="3" id="KW-1185">Reference proteome</keyword>
<dbReference type="InterPro" id="IPR011256">
    <property type="entry name" value="Reg_factor_effector_dom_sf"/>
</dbReference>
<dbReference type="PANTHER" id="PTHR36444:SF2">
    <property type="entry name" value="TRANSCRIPTIONAL REGULATOR PROTEIN YOBU-RELATED"/>
    <property type="match status" value="1"/>
</dbReference>
<dbReference type="OrthoDB" id="9801008at2"/>
<evidence type="ECO:0000259" key="1">
    <source>
        <dbReference type="SMART" id="SM00871"/>
    </source>
</evidence>
<dbReference type="Gene3D" id="3.20.80.10">
    <property type="entry name" value="Regulatory factor, effector binding domain"/>
    <property type="match status" value="1"/>
</dbReference>
<gene>
    <name evidence="2" type="ORF">AXI58_12425</name>
</gene>
<dbReference type="InterPro" id="IPR010499">
    <property type="entry name" value="AraC_E-bd"/>
</dbReference>
<dbReference type="InterPro" id="IPR029441">
    <property type="entry name" value="Cass2"/>
</dbReference>
<dbReference type="EMBL" id="LSBA01000006">
    <property type="protein sequence ID" value="KXZ21750.1"/>
    <property type="molecule type" value="Genomic_DNA"/>
</dbReference>
<sequence>MSFSHFVHLEKKRFIGISEKTNNKLEMTEERKIPALWDEFWKQDAHFILSGGQSDVIALYSDYEQETHGQYTFSIGTFTDGGSTLPKYKERILPTSSYAVFTSRVGPIEDIVIETWREIWSWEKRHLRTYSGDFEQYGLAAAQPLQAQIQIFIAVQS</sequence>
<dbReference type="InterPro" id="IPR053182">
    <property type="entry name" value="YobU-like_regulator"/>
</dbReference>
<dbReference type="STRING" id="1793963.AXI58_12425"/>
<dbReference type="SUPFAM" id="SSF55136">
    <property type="entry name" value="Probable bacterial effector-binding domain"/>
    <property type="match status" value="1"/>
</dbReference>
<dbReference type="SMART" id="SM00871">
    <property type="entry name" value="AraC_E_bind"/>
    <property type="match status" value="1"/>
</dbReference>
<dbReference type="Proteomes" id="UP000075430">
    <property type="component" value="Unassembled WGS sequence"/>
</dbReference>
<dbReference type="AlphaFoldDB" id="A0A150F9V2"/>
<feature type="domain" description="AraC effector-binding" evidence="1">
    <location>
        <begin position="2"/>
        <end position="156"/>
    </location>
</feature>
<evidence type="ECO:0000313" key="3">
    <source>
        <dbReference type="Proteomes" id="UP000075430"/>
    </source>
</evidence>
<evidence type="ECO:0000313" key="2">
    <source>
        <dbReference type="EMBL" id="KXZ21750.1"/>
    </source>
</evidence>
<organism evidence="2 3">
    <name type="scientific">Bacillus nakamurai</name>
    <dbReference type="NCBI Taxonomy" id="1793963"/>
    <lineage>
        <taxon>Bacteria</taxon>
        <taxon>Bacillati</taxon>
        <taxon>Bacillota</taxon>
        <taxon>Bacilli</taxon>
        <taxon>Bacillales</taxon>
        <taxon>Bacillaceae</taxon>
        <taxon>Bacillus</taxon>
    </lineage>
</organism>
<reference evidence="3" key="1">
    <citation type="submission" date="2016-02" db="EMBL/GenBank/DDBJ databases">
        <authorList>
            <person name="Dunlap C."/>
        </authorList>
    </citation>
    <scope>NUCLEOTIDE SEQUENCE [LARGE SCALE GENOMIC DNA]</scope>
    <source>
        <strain evidence="3">NRRL B-41092</strain>
    </source>
</reference>
<proteinExistence type="predicted"/>
<comment type="caution">
    <text evidence="2">The sequence shown here is derived from an EMBL/GenBank/DDBJ whole genome shotgun (WGS) entry which is preliminary data.</text>
</comment>
<name>A0A150F9V2_9BACI</name>